<evidence type="ECO:0000256" key="13">
    <source>
        <dbReference type="PIRSR" id="PIRSR602117-1"/>
    </source>
</evidence>
<keyword evidence="4 16" id="KW-0053">Apoptosis</keyword>
<keyword evidence="7 16" id="KW-0805">Transcription regulation</keyword>
<dbReference type="Proteomes" id="UP000265040">
    <property type="component" value="Chromosome 4"/>
</dbReference>
<keyword evidence="8 16" id="KW-0238">DNA-binding</keyword>
<evidence type="ECO:0000256" key="6">
    <source>
        <dbReference type="ARBA" id="ARBA00022833"/>
    </source>
</evidence>
<evidence type="ECO:0000313" key="21">
    <source>
        <dbReference type="Proteomes" id="UP000265040"/>
    </source>
</evidence>
<dbReference type="InterPro" id="IPR012346">
    <property type="entry name" value="p53/RUNT-type_TF_DNA-bd_sf"/>
</dbReference>
<evidence type="ECO:0000256" key="16">
    <source>
        <dbReference type="RuleBase" id="RU003304"/>
    </source>
</evidence>
<feature type="binding site" evidence="13">
    <location>
        <position position="230"/>
    </location>
    <ligand>
        <name>Zn(2+)</name>
        <dbReference type="ChEBI" id="CHEBI:29105"/>
    </ligand>
</feature>
<evidence type="ECO:0000256" key="17">
    <source>
        <dbReference type="SAM" id="MobiDB-lite"/>
    </source>
</evidence>
<dbReference type="Ensembl" id="ENSATET00000059123.2">
    <property type="protein sequence ID" value="ENSATEP00000049199.2"/>
    <property type="gene ID" value="ENSATEG00000011498.3"/>
</dbReference>
<keyword evidence="3" id="KW-0597">Phosphoprotein</keyword>
<reference evidence="20" key="3">
    <citation type="submission" date="2025-09" db="UniProtKB">
        <authorList>
            <consortium name="Ensembl"/>
        </authorList>
    </citation>
    <scope>IDENTIFICATION</scope>
</reference>
<keyword evidence="9 16" id="KW-0010">Activator</keyword>
<keyword evidence="5 13" id="KW-0479">Metal-binding</keyword>
<dbReference type="PANTHER" id="PTHR11447">
    <property type="entry name" value="CELLULAR TUMOR ANTIGEN P53"/>
    <property type="match status" value="1"/>
</dbReference>
<dbReference type="PRINTS" id="PR00386">
    <property type="entry name" value="P53SUPPRESSR"/>
</dbReference>
<evidence type="ECO:0000256" key="8">
    <source>
        <dbReference type="ARBA" id="ARBA00023125"/>
    </source>
</evidence>
<dbReference type="PROSITE" id="PS00348">
    <property type="entry name" value="P53"/>
    <property type="match status" value="1"/>
</dbReference>
<feature type="site" description="Interaction with DNA" evidence="14">
    <location>
        <position position="174"/>
    </location>
</feature>
<dbReference type="GO" id="GO:0046872">
    <property type="term" value="F:metal ion binding"/>
    <property type="evidence" value="ECO:0007669"/>
    <property type="project" value="UniProtKB-KW"/>
</dbReference>
<reference evidence="20" key="2">
    <citation type="submission" date="2025-08" db="UniProtKB">
        <authorList>
            <consortium name="Ensembl"/>
        </authorList>
    </citation>
    <scope>IDENTIFICATION</scope>
</reference>
<accession>A0A7N6AJB9</accession>
<dbReference type="GO" id="GO:0005634">
    <property type="term" value="C:nucleus"/>
    <property type="evidence" value="ECO:0007669"/>
    <property type="project" value="UniProtKB-SubCell"/>
</dbReference>
<evidence type="ECO:0000256" key="9">
    <source>
        <dbReference type="ARBA" id="ARBA00023159"/>
    </source>
</evidence>
<comment type="cofactor">
    <cofactor evidence="13 16">
        <name>Zn(2+)</name>
        <dbReference type="ChEBI" id="CHEBI:29105"/>
    </cofactor>
    <text evidence="13 16">Binds 1 zinc ion per subunit.</text>
</comment>
<feature type="domain" description="p53 tetramerisation" evidence="19">
    <location>
        <begin position="373"/>
        <end position="396"/>
    </location>
</feature>
<evidence type="ECO:0000256" key="7">
    <source>
        <dbReference type="ARBA" id="ARBA00023015"/>
    </source>
</evidence>
<dbReference type="InterPro" id="IPR036674">
    <property type="entry name" value="p53_tetramer_sf"/>
</dbReference>
<keyword evidence="6 13" id="KW-0862">Zinc</keyword>
<dbReference type="InterPro" id="IPR008967">
    <property type="entry name" value="p53-like_TF_DNA-bd_sf"/>
</dbReference>
<evidence type="ECO:0000256" key="10">
    <source>
        <dbReference type="ARBA" id="ARBA00023163"/>
    </source>
</evidence>
<evidence type="ECO:0000313" key="20">
    <source>
        <dbReference type="Ensembl" id="ENSATEP00000049199.2"/>
    </source>
</evidence>
<comment type="subcellular location">
    <subcellularLocation>
        <location evidence="16">Cytoplasm</location>
    </subcellularLocation>
    <subcellularLocation>
        <location evidence="16">Nucleus</location>
    </subcellularLocation>
</comment>
<dbReference type="InterPro" id="IPR011615">
    <property type="entry name" value="p53_DNA-bd"/>
</dbReference>
<dbReference type="SUPFAM" id="SSF49417">
    <property type="entry name" value="p53-like transcription factors"/>
    <property type="match status" value="1"/>
</dbReference>
<keyword evidence="21" id="KW-1185">Reference proteome</keyword>
<evidence type="ECO:0000256" key="1">
    <source>
        <dbReference type="ARBA" id="ARBA00006167"/>
    </source>
</evidence>
<feature type="binding site" evidence="13">
    <location>
        <position position="298"/>
    </location>
    <ligand>
        <name>Zn(2+)</name>
        <dbReference type="ChEBI" id="CHEBI:29105"/>
    </ligand>
</feature>
<comment type="subunit">
    <text evidence="2 16">Binds DNA as a homotetramer.</text>
</comment>
<feature type="binding site" evidence="13">
    <location>
        <position position="294"/>
    </location>
    <ligand>
        <name>Zn(2+)</name>
        <dbReference type="ChEBI" id="CHEBI:29105"/>
    </ligand>
</feature>
<feature type="binding site" evidence="13">
    <location>
        <position position="233"/>
    </location>
    <ligand>
        <name>Zn(2+)</name>
        <dbReference type="ChEBI" id="CHEBI:29105"/>
    </ligand>
</feature>
<keyword evidence="16" id="KW-0963">Cytoplasm</keyword>
<dbReference type="InterPro" id="IPR057064">
    <property type="entry name" value="P53_central_site"/>
</dbReference>
<organism evidence="20 21">
    <name type="scientific">Anabas testudineus</name>
    <name type="common">Climbing perch</name>
    <name type="synonym">Anthias testudineus</name>
    <dbReference type="NCBI Taxonomy" id="64144"/>
    <lineage>
        <taxon>Eukaryota</taxon>
        <taxon>Metazoa</taxon>
        <taxon>Chordata</taxon>
        <taxon>Craniata</taxon>
        <taxon>Vertebrata</taxon>
        <taxon>Euteleostomi</taxon>
        <taxon>Actinopterygii</taxon>
        <taxon>Neopterygii</taxon>
        <taxon>Teleostei</taxon>
        <taxon>Neoteleostei</taxon>
        <taxon>Acanthomorphata</taxon>
        <taxon>Anabantaria</taxon>
        <taxon>Anabantiformes</taxon>
        <taxon>Anabantoidei</taxon>
        <taxon>Anabantidae</taxon>
        <taxon>Anabas</taxon>
    </lineage>
</organism>
<evidence type="ECO:0000256" key="12">
    <source>
        <dbReference type="ARBA" id="ARBA00045328"/>
    </source>
</evidence>
<evidence type="ECO:0000256" key="5">
    <source>
        <dbReference type="ARBA" id="ARBA00022723"/>
    </source>
</evidence>
<evidence type="ECO:0000256" key="14">
    <source>
        <dbReference type="PIRSR" id="PIRSR602117-2"/>
    </source>
</evidence>
<evidence type="ECO:0000256" key="2">
    <source>
        <dbReference type="ARBA" id="ARBA00011393"/>
    </source>
</evidence>
<dbReference type="PANTHER" id="PTHR11447:SF8">
    <property type="entry name" value="TUMOR PROTEIN 63"/>
    <property type="match status" value="1"/>
</dbReference>
<dbReference type="GO" id="GO:0000978">
    <property type="term" value="F:RNA polymerase II cis-regulatory region sequence-specific DNA binding"/>
    <property type="evidence" value="ECO:0007669"/>
    <property type="project" value="TreeGrafter"/>
</dbReference>
<dbReference type="GO" id="GO:0000981">
    <property type="term" value="F:DNA-binding transcription factor activity, RNA polymerase II-specific"/>
    <property type="evidence" value="ECO:0007669"/>
    <property type="project" value="TreeGrafter"/>
</dbReference>
<dbReference type="InterPro" id="IPR010991">
    <property type="entry name" value="p53_tetrameristn"/>
</dbReference>
<sequence>MSPCRLRDPSSRLSWRESSFLTTMSQNQSAQTADFFSQDVFNQLFDMLDQSAIHSVQPIELNFMDSPTDGSAGNTIQISMDCITMHEPDETLSSQYTNLGLLNSMDQNIQNGGSTSTSPYNNDHAQNNVTAPSPYTQPSSTFDALSPSPAIPSNTDYAGPHTFDVSFQQSSTAKSATWTYSTELKKLYCQIAKTCPIQIKVLTTPPQGAVIRAMPVYKKAEHVTEVVKRCPNHELSREFNDGQIAPPSHLIRVEGNNHAQYVEDSITGRQSVLVPYEPPQVGTEFTTILYNFMCNSSCVGGMNRRPILIIVTLETRDGQVLGRRCFEARICACPGRDRKADEDSIRKQHVTDATKSSDALRQVSHGIQMSTIKKRRSTDEEVFCLPIKGREIYEILFTEPHTRTAATASAGALLPLYSPSSIPHGQQHLQLPHTAGLRRLFGLLHSTGPNQHLPD</sequence>
<dbReference type="FunFam" id="2.60.40.720:FF:000002">
    <property type="entry name" value="Cellular tumor antigen p53"/>
    <property type="match status" value="1"/>
</dbReference>
<dbReference type="InterPro" id="IPR002117">
    <property type="entry name" value="p53_tumour_suppressor"/>
</dbReference>
<dbReference type="Gene3D" id="4.10.170.10">
    <property type="entry name" value="p53-like tetramerisation domain"/>
    <property type="match status" value="1"/>
</dbReference>
<dbReference type="GO" id="GO:0051262">
    <property type="term" value="P:protein tetramerization"/>
    <property type="evidence" value="ECO:0007669"/>
    <property type="project" value="InterPro"/>
</dbReference>
<reference evidence="20" key="1">
    <citation type="submission" date="2021-04" db="EMBL/GenBank/DDBJ databases">
        <authorList>
            <consortium name="Wellcome Sanger Institute Data Sharing"/>
        </authorList>
    </citation>
    <scope>NUCLEOTIDE SEQUENCE [LARGE SCALE GENOMIC DNA]</scope>
</reference>
<name>A0A7N6AJB9_ANATE</name>
<feature type="cross-link" description="Glycyl lysine isopeptide (Lys-Gly) (interchain with G-Cter in ubiquitin)" evidence="15">
    <location>
        <position position="347"/>
    </location>
</feature>
<dbReference type="AlphaFoldDB" id="A0A7N6AJB9"/>
<evidence type="ECO:0000256" key="11">
    <source>
        <dbReference type="ARBA" id="ARBA00023242"/>
    </source>
</evidence>
<dbReference type="Gene3D" id="2.60.40.720">
    <property type="match status" value="1"/>
</dbReference>
<proteinExistence type="inferred from homology"/>
<protein>
    <recommendedName>
        <fullName evidence="16">Cellular tumor antigen p53</fullName>
    </recommendedName>
</protein>
<feature type="domain" description="p53 DNA-binding" evidence="18">
    <location>
        <begin position="154"/>
        <end position="343"/>
    </location>
</feature>
<dbReference type="GeneTree" id="ENSGT00950000183153"/>
<evidence type="ECO:0000259" key="18">
    <source>
        <dbReference type="Pfam" id="PF00870"/>
    </source>
</evidence>
<keyword evidence="16" id="KW-0131">Cell cycle</keyword>
<dbReference type="GO" id="GO:0006915">
    <property type="term" value="P:apoptotic process"/>
    <property type="evidence" value="ECO:0007669"/>
    <property type="project" value="UniProtKB-KW"/>
</dbReference>
<dbReference type="Pfam" id="PF00870">
    <property type="entry name" value="P53"/>
    <property type="match status" value="1"/>
</dbReference>
<dbReference type="Pfam" id="PF07710">
    <property type="entry name" value="P53_tetramer"/>
    <property type="match status" value="1"/>
</dbReference>
<comment type="similarity">
    <text evidence="1 16">Belongs to the p53 family.</text>
</comment>
<keyword evidence="10 16" id="KW-0804">Transcription</keyword>
<evidence type="ECO:0000256" key="4">
    <source>
        <dbReference type="ARBA" id="ARBA00022703"/>
    </source>
</evidence>
<dbReference type="CDD" id="cd08367">
    <property type="entry name" value="P53"/>
    <property type="match status" value="1"/>
</dbReference>
<keyword evidence="11 16" id="KW-0539">Nucleus</keyword>
<dbReference type="GO" id="GO:0005737">
    <property type="term" value="C:cytoplasm"/>
    <property type="evidence" value="ECO:0007669"/>
    <property type="project" value="UniProtKB-SubCell"/>
</dbReference>
<gene>
    <name evidence="20" type="primary">TP63</name>
</gene>
<evidence type="ECO:0000259" key="19">
    <source>
        <dbReference type="Pfam" id="PF07710"/>
    </source>
</evidence>
<evidence type="ECO:0000256" key="3">
    <source>
        <dbReference type="ARBA" id="ARBA00022553"/>
    </source>
</evidence>
<comment type="function">
    <text evidence="12 16">Multifunctional transcription factor that induces cell cycle arrest, DNA repair or apoptosis upon binding to its target DNA sequence. Acts as a tumor suppressor in many tumor types; induces growth arrest or apoptosis depending on the physiological circumstances and cell type. Negatively regulates cell division by controlling expression of a set of genes required for this process. One of the activated genes is an inhibitor of cyclin-dependent kinases. Apoptosis induction seems to be mediated either by stimulation of BAX and FAS antigen expression, or by repression of Bcl-2 expression.</text>
</comment>
<feature type="region of interest" description="Disordered" evidence="17">
    <location>
        <begin position="107"/>
        <end position="142"/>
    </location>
</feature>
<evidence type="ECO:0000256" key="15">
    <source>
        <dbReference type="PIRSR" id="PIRSR602117-3"/>
    </source>
</evidence>